<feature type="domain" description="Phage tail fibre protein N-terminal" evidence="1">
    <location>
        <begin position="1"/>
        <end position="145"/>
    </location>
</feature>
<reference evidence="2 3" key="1">
    <citation type="submission" date="2013-02" db="EMBL/GenBank/DDBJ databases">
        <title>The Genome Sequence of Acinetobacter schindleri NIPH 900.</title>
        <authorList>
            <consortium name="The Broad Institute Genome Sequencing Platform"/>
            <consortium name="The Broad Institute Genome Sequencing Center for Infectious Disease"/>
            <person name="Cerqueira G."/>
            <person name="Feldgarden M."/>
            <person name="Courvalin P."/>
            <person name="Perichon B."/>
            <person name="Grillot-Courvalin C."/>
            <person name="Clermont D."/>
            <person name="Rocha E."/>
            <person name="Yoon E.-J."/>
            <person name="Nemec A."/>
            <person name="Walker B."/>
            <person name="Young S.K."/>
            <person name="Zeng Q."/>
            <person name="Gargeya S."/>
            <person name="Fitzgerald M."/>
            <person name="Haas B."/>
            <person name="Abouelleil A."/>
            <person name="Alvarado L."/>
            <person name="Arachchi H.M."/>
            <person name="Berlin A.M."/>
            <person name="Chapman S.B."/>
            <person name="Dewar J."/>
            <person name="Goldberg J."/>
            <person name="Griggs A."/>
            <person name="Gujja S."/>
            <person name="Hansen M."/>
            <person name="Howarth C."/>
            <person name="Imamovic A."/>
            <person name="Larimer J."/>
            <person name="McCowan C."/>
            <person name="Murphy C."/>
            <person name="Neiman D."/>
            <person name="Pearson M."/>
            <person name="Priest M."/>
            <person name="Roberts A."/>
            <person name="Saif S."/>
            <person name="Shea T."/>
            <person name="Sisk P."/>
            <person name="Sykes S."/>
            <person name="Wortman J."/>
            <person name="Nusbaum C."/>
            <person name="Birren B."/>
        </authorList>
    </citation>
    <scope>NUCLEOTIDE SEQUENCE [LARGE SCALE GENOMIC DNA]</scope>
    <source>
        <strain evidence="2 3">NIPH 900</strain>
    </source>
</reference>
<dbReference type="RefSeq" id="WP_004811506.1">
    <property type="nucleotide sequence ID" value="NZ_KB849446.1"/>
</dbReference>
<dbReference type="Proteomes" id="UP000018438">
    <property type="component" value="Unassembled WGS sequence"/>
</dbReference>
<evidence type="ECO:0000259" key="1">
    <source>
        <dbReference type="Pfam" id="PF12571"/>
    </source>
</evidence>
<keyword evidence="3" id="KW-1185">Reference proteome</keyword>
<dbReference type="InterPro" id="IPR022225">
    <property type="entry name" value="Phage_tail_fibre_N"/>
</dbReference>
<dbReference type="EMBL" id="APPI01000003">
    <property type="protein sequence ID" value="ENV14738.1"/>
    <property type="molecule type" value="Genomic_DNA"/>
</dbReference>
<comment type="caution">
    <text evidence="2">The sequence shown here is derived from an EMBL/GenBank/DDBJ whole genome shotgun (WGS) entry which is preliminary data.</text>
</comment>
<evidence type="ECO:0000313" key="2">
    <source>
        <dbReference type="EMBL" id="ENV14738.1"/>
    </source>
</evidence>
<sequence>MSDPIKLYITKAGLYAFFDAKANGITLKLDKMKYSSSNFVSVHNDPRTELPNVVSESQIVASGTTVSTNTIRFVTVVNSTEELHVGAVGVYTTTGVLFAVASVPQGSMFKVYNGISFVATFGISLSAQLLESINVVLDPEAPLATSLVMNHEKHGNPHPQYAFQQDVNNSLVQLQSQINTLINGQGNLGSQFLGVGQTYRDVRGSRVNNGTTYVNPTNKPILVILQLFLSDKIASGTVRVEGLVIADMYAHMSNGSVKINAPFTFIVQPGKGYSLTNGSVQYWTEMAT</sequence>
<gene>
    <name evidence="2" type="ORF">F965_00084</name>
</gene>
<evidence type="ECO:0000313" key="3">
    <source>
        <dbReference type="Proteomes" id="UP000018438"/>
    </source>
</evidence>
<protein>
    <recommendedName>
        <fullName evidence="1">Phage tail fibre protein N-terminal domain-containing protein</fullName>
    </recommendedName>
</protein>
<accession>N8Y544</accession>
<dbReference type="AlphaFoldDB" id="N8Y544"/>
<name>N8Y544_9GAMM</name>
<proteinExistence type="predicted"/>
<organism evidence="2 3">
    <name type="scientific">Acinetobacter schindleri NIPH 900</name>
    <dbReference type="NCBI Taxonomy" id="1217675"/>
    <lineage>
        <taxon>Bacteria</taxon>
        <taxon>Pseudomonadati</taxon>
        <taxon>Pseudomonadota</taxon>
        <taxon>Gammaproteobacteria</taxon>
        <taxon>Moraxellales</taxon>
        <taxon>Moraxellaceae</taxon>
        <taxon>Acinetobacter</taxon>
    </lineage>
</organism>
<dbReference type="PATRIC" id="fig|1217675.3.peg.78"/>
<dbReference type="HOGENOM" id="CLU_965157_0_0_6"/>
<dbReference type="Pfam" id="PF12571">
    <property type="entry name" value="Phage_tail_fib"/>
    <property type="match status" value="1"/>
</dbReference>